<organism evidence="2 3">
    <name type="scientific">Penicillium steckii</name>
    <dbReference type="NCBI Taxonomy" id="303698"/>
    <lineage>
        <taxon>Eukaryota</taxon>
        <taxon>Fungi</taxon>
        <taxon>Dikarya</taxon>
        <taxon>Ascomycota</taxon>
        <taxon>Pezizomycotina</taxon>
        <taxon>Eurotiomycetes</taxon>
        <taxon>Eurotiomycetidae</taxon>
        <taxon>Eurotiales</taxon>
        <taxon>Aspergillaceae</taxon>
        <taxon>Penicillium</taxon>
    </lineage>
</organism>
<dbReference type="GO" id="GO:0031123">
    <property type="term" value="P:RNA 3'-end processing"/>
    <property type="evidence" value="ECO:0007669"/>
    <property type="project" value="TreeGrafter"/>
</dbReference>
<evidence type="ECO:0000313" key="2">
    <source>
        <dbReference type="EMBL" id="OQE30009.1"/>
    </source>
</evidence>
<evidence type="ECO:0008006" key="4">
    <source>
        <dbReference type="Google" id="ProtNLM"/>
    </source>
</evidence>
<dbReference type="AlphaFoldDB" id="A0A1V6TVY2"/>
<dbReference type="PANTHER" id="PTHR23092">
    <property type="entry name" value="POLY(A) RNA POLYMERASE"/>
    <property type="match status" value="1"/>
</dbReference>
<feature type="region of interest" description="Disordered" evidence="1">
    <location>
        <begin position="101"/>
        <end position="120"/>
    </location>
</feature>
<dbReference type="STRING" id="303698.A0A1V6TVY2"/>
<dbReference type="InterPro" id="IPR045862">
    <property type="entry name" value="Trf4-like"/>
</dbReference>
<dbReference type="PANTHER" id="PTHR23092:SF50">
    <property type="entry name" value="MTF2-LIKE C-TERMINAL DOMAIN-CONTAINING PROTEIN"/>
    <property type="match status" value="1"/>
</dbReference>
<dbReference type="GO" id="GO:1990817">
    <property type="term" value="F:poly(A) RNA polymerase activity"/>
    <property type="evidence" value="ECO:0007669"/>
    <property type="project" value="InterPro"/>
</dbReference>
<evidence type="ECO:0000313" key="3">
    <source>
        <dbReference type="Proteomes" id="UP000191285"/>
    </source>
</evidence>
<sequence>MRLSSPRYSRISLKSPRKIRVTTSSFQTPDVFANSLQKTLDAHRTSNRARLVRKVYPRTPAAGLWRPEIPLESRPQYQQATPLATADNSTETIVEATPGRRRRDLKNRDATVQPTPNQHEDTLIRGSESIVGDCDNARNSPWLSFMSASDAADNATTFLNWEILALEQYLTPTSQEQACINQLSTQVIGILNPIVPHKPQLIGSRQIGSAIAHSDLNFFLPFDDMLRSPDRLRKPSPTRPQIQDAHLDLLRQIETPFKQDPSFANVQISGKRRPVLGARHKPTGLLLRLHCGESTPEIMKFMRNYLIQYPTLHSLYVATRALLEARGIFGSAHAGIRPDALIMLLVAFLKLNHDQISVPLNVAEQFLAFLRFYGTEVELQSLGVSVEPPELFGLEKTHEADQGDVESSIRRGQRSLINAKRTAVSRGNLPAGQRLCIQDPTHHMNDLGRSCIRTAELQNVFATAYQQLCDATSSWSGAHENKPSILGAALRADFDPLNAFRERLVSPKPASLIT</sequence>
<dbReference type="SUPFAM" id="SSF81631">
    <property type="entry name" value="PAP/OAS1 substrate-binding domain"/>
    <property type="match status" value="1"/>
</dbReference>
<evidence type="ECO:0000256" key="1">
    <source>
        <dbReference type="SAM" id="MobiDB-lite"/>
    </source>
</evidence>
<dbReference type="OrthoDB" id="273917at2759"/>
<dbReference type="GO" id="GO:0005730">
    <property type="term" value="C:nucleolus"/>
    <property type="evidence" value="ECO:0007669"/>
    <property type="project" value="TreeGrafter"/>
</dbReference>
<keyword evidence="3" id="KW-1185">Reference proteome</keyword>
<dbReference type="EMBL" id="MLKD01000002">
    <property type="protein sequence ID" value="OQE30009.1"/>
    <property type="molecule type" value="Genomic_DNA"/>
</dbReference>
<reference evidence="3" key="1">
    <citation type="journal article" date="2017" name="Nat. Microbiol.">
        <title>Global analysis of biosynthetic gene clusters reveals vast potential of secondary metabolite production in Penicillium species.</title>
        <authorList>
            <person name="Nielsen J.C."/>
            <person name="Grijseels S."/>
            <person name="Prigent S."/>
            <person name="Ji B."/>
            <person name="Dainat J."/>
            <person name="Nielsen K.F."/>
            <person name="Frisvad J.C."/>
            <person name="Workman M."/>
            <person name="Nielsen J."/>
        </authorList>
    </citation>
    <scope>NUCLEOTIDE SEQUENCE [LARGE SCALE GENOMIC DNA]</scope>
    <source>
        <strain evidence="3">IBT 24891</strain>
    </source>
</reference>
<dbReference type="GO" id="GO:0043634">
    <property type="term" value="P:polyadenylation-dependent ncRNA catabolic process"/>
    <property type="evidence" value="ECO:0007669"/>
    <property type="project" value="TreeGrafter"/>
</dbReference>
<dbReference type="GO" id="GO:0031499">
    <property type="term" value="C:TRAMP complex"/>
    <property type="evidence" value="ECO:0007669"/>
    <property type="project" value="TreeGrafter"/>
</dbReference>
<dbReference type="GO" id="GO:0003729">
    <property type="term" value="F:mRNA binding"/>
    <property type="evidence" value="ECO:0007669"/>
    <property type="project" value="TreeGrafter"/>
</dbReference>
<name>A0A1V6TVY2_9EURO</name>
<accession>A0A1V6TVY2</accession>
<protein>
    <recommendedName>
        <fullName evidence="4">PAP-associated domain-containing protein</fullName>
    </recommendedName>
</protein>
<comment type="caution">
    <text evidence="2">The sequence shown here is derived from an EMBL/GenBank/DDBJ whole genome shotgun (WGS) entry which is preliminary data.</text>
</comment>
<proteinExistence type="predicted"/>
<dbReference type="Gene3D" id="1.10.1410.10">
    <property type="match status" value="1"/>
</dbReference>
<gene>
    <name evidence="2" type="ORF">PENSTE_c002G02397</name>
</gene>
<dbReference type="Proteomes" id="UP000191285">
    <property type="component" value="Unassembled WGS sequence"/>
</dbReference>